<accession>A0A1U9Z1U1</accession>
<dbReference type="EC" id="5.1.3.2" evidence="2"/>
<dbReference type="PANTHER" id="PTHR43245">
    <property type="entry name" value="BIFUNCTIONAL POLYMYXIN RESISTANCE PROTEIN ARNA"/>
    <property type="match status" value="1"/>
</dbReference>
<dbReference type="CDD" id="cd08946">
    <property type="entry name" value="SDR_e"/>
    <property type="match status" value="1"/>
</dbReference>
<dbReference type="EMBL" id="CP020330">
    <property type="protein sequence ID" value="AQZ51665.1"/>
    <property type="molecule type" value="Genomic_DNA"/>
</dbReference>
<dbReference type="Proteomes" id="UP000191135">
    <property type="component" value="Chromosome"/>
</dbReference>
<reference evidence="2 3" key="1">
    <citation type="submission" date="2017-03" db="EMBL/GenBank/DDBJ databases">
        <title>Foreign affairs: Plasmid Transfer between Roseobacters and Rhizobia.</title>
        <authorList>
            <person name="Bartling P."/>
            <person name="Bunk B."/>
            <person name="Overmann J."/>
            <person name="Brinkmann H."/>
            <person name="Petersen J."/>
        </authorList>
    </citation>
    <scope>NUCLEOTIDE SEQUENCE [LARGE SCALE GENOMIC DNA]</scope>
    <source>
        <strain evidence="2 3">MACL11</strain>
    </source>
</reference>
<proteinExistence type="predicted"/>
<dbReference type="KEGG" id="mmed:Mame_02332"/>
<dbReference type="eggNOG" id="COG0451">
    <property type="taxonomic scope" value="Bacteria"/>
</dbReference>
<dbReference type="SUPFAM" id="SSF51735">
    <property type="entry name" value="NAD(P)-binding Rossmann-fold domains"/>
    <property type="match status" value="1"/>
</dbReference>
<organism evidence="2 3">
    <name type="scientific">Martelella mediterranea DSM 17316</name>
    <dbReference type="NCBI Taxonomy" id="1122214"/>
    <lineage>
        <taxon>Bacteria</taxon>
        <taxon>Pseudomonadati</taxon>
        <taxon>Pseudomonadota</taxon>
        <taxon>Alphaproteobacteria</taxon>
        <taxon>Hyphomicrobiales</taxon>
        <taxon>Aurantimonadaceae</taxon>
        <taxon>Martelella</taxon>
    </lineage>
</organism>
<protein>
    <submittedName>
        <fullName evidence="2">UDP-glucose 4-epimerase</fullName>
        <ecNumber evidence="2">5.1.3.2</ecNumber>
    </submittedName>
</protein>
<evidence type="ECO:0000313" key="3">
    <source>
        <dbReference type="Proteomes" id="UP000191135"/>
    </source>
</evidence>
<dbReference type="RefSeq" id="WP_018063739.1">
    <property type="nucleotide sequence ID" value="NZ_AQWH01000004.1"/>
</dbReference>
<feature type="domain" description="NAD-dependent epimerase/dehydratase" evidence="1">
    <location>
        <begin position="3"/>
        <end position="234"/>
    </location>
</feature>
<dbReference type="AlphaFoldDB" id="A0A1U9Z1U1"/>
<name>A0A1U9Z1U1_9HYPH</name>
<dbReference type="InterPro" id="IPR036291">
    <property type="entry name" value="NAD(P)-bd_dom_sf"/>
</dbReference>
<keyword evidence="3" id="KW-1185">Reference proteome</keyword>
<gene>
    <name evidence="2" type="ORF">Mame_02332</name>
</gene>
<dbReference type="GO" id="GO:0003978">
    <property type="term" value="F:UDP-glucose 4-epimerase activity"/>
    <property type="evidence" value="ECO:0007669"/>
    <property type="project" value="UniProtKB-EC"/>
</dbReference>
<evidence type="ECO:0000313" key="2">
    <source>
        <dbReference type="EMBL" id="AQZ51665.1"/>
    </source>
</evidence>
<dbReference type="STRING" id="1122214.Mame_02332"/>
<dbReference type="Pfam" id="PF01370">
    <property type="entry name" value="Epimerase"/>
    <property type="match status" value="1"/>
</dbReference>
<dbReference type="OrthoDB" id="5295702at2"/>
<sequence>MTVLVTGATGFIGSYLIPVLLERGYDVAATDRMPAPEWIATRSNIRYIQTDLGREADIQKLMGIVRPEKIVHLASVLAGPCEADPLLGYRVNFMSTATLLDAGLAHGLKRFVMTSAGSVFGQGLREPVRNDAERLPRTVYGQTKLACEHLIEWYRRVHGISCGAVRFPWVYGPGRSTGITAEYSSLLLDRIARNEPLVISNPEERGDWLYVKDAVKALMLLLEREEQPEISYNIMGSVHSIREAMTLAMQLFPEARVTFEESGRTTQPYASSYDDSKARADIGWQPDYALADGIREHVTLVRQRHGA</sequence>
<evidence type="ECO:0000259" key="1">
    <source>
        <dbReference type="Pfam" id="PF01370"/>
    </source>
</evidence>
<dbReference type="Gene3D" id="3.40.50.720">
    <property type="entry name" value="NAD(P)-binding Rossmann-like Domain"/>
    <property type="match status" value="1"/>
</dbReference>
<dbReference type="InterPro" id="IPR001509">
    <property type="entry name" value="Epimerase_deHydtase"/>
</dbReference>
<keyword evidence="2" id="KW-0413">Isomerase</keyword>
<dbReference type="InterPro" id="IPR050177">
    <property type="entry name" value="Lipid_A_modif_metabolic_enz"/>
</dbReference>